<protein>
    <submittedName>
        <fullName evidence="1">Uncharacterized protein</fullName>
    </submittedName>
</protein>
<comment type="caution">
    <text evidence="1">The sequence shown here is derived from an EMBL/GenBank/DDBJ whole genome shotgun (WGS) entry which is preliminary data.</text>
</comment>
<organism evidence="1 2">
    <name type="scientific">Hibiscus sabdariffa</name>
    <name type="common">roselle</name>
    <dbReference type="NCBI Taxonomy" id="183260"/>
    <lineage>
        <taxon>Eukaryota</taxon>
        <taxon>Viridiplantae</taxon>
        <taxon>Streptophyta</taxon>
        <taxon>Embryophyta</taxon>
        <taxon>Tracheophyta</taxon>
        <taxon>Spermatophyta</taxon>
        <taxon>Magnoliopsida</taxon>
        <taxon>eudicotyledons</taxon>
        <taxon>Gunneridae</taxon>
        <taxon>Pentapetalae</taxon>
        <taxon>rosids</taxon>
        <taxon>malvids</taxon>
        <taxon>Malvales</taxon>
        <taxon>Malvaceae</taxon>
        <taxon>Malvoideae</taxon>
        <taxon>Hibiscus</taxon>
    </lineage>
</organism>
<dbReference type="Proteomes" id="UP001472677">
    <property type="component" value="Unassembled WGS sequence"/>
</dbReference>
<keyword evidence="2" id="KW-1185">Reference proteome</keyword>
<evidence type="ECO:0000313" key="2">
    <source>
        <dbReference type="Proteomes" id="UP001472677"/>
    </source>
</evidence>
<name>A0ABR2CL06_9ROSI</name>
<gene>
    <name evidence="1" type="ORF">V6N12_004267</name>
</gene>
<reference evidence="1 2" key="1">
    <citation type="journal article" date="2024" name="G3 (Bethesda)">
        <title>Genome assembly of Hibiscus sabdariffa L. provides insights into metabolisms of medicinal natural products.</title>
        <authorList>
            <person name="Kim T."/>
        </authorList>
    </citation>
    <scope>NUCLEOTIDE SEQUENCE [LARGE SCALE GENOMIC DNA]</scope>
    <source>
        <strain evidence="1">TK-2024</strain>
        <tissue evidence="1">Old leaves</tissue>
    </source>
</reference>
<sequence length="84" mass="8837">MGNLGIREKGGIGEGFSIESEVEGGDGLRTRKERGFEVTKGNRGRIGELVRNLEAVANSNVESGGGSAFCDFHSLILIGIRSGN</sequence>
<proteinExistence type="predicted"/>
<dbReference type="EMBL" id="JBBPBM010000049">
    <property type="protein sequence ID" value="KAK8520321.1"/>
    <property type="molecule type" value="Genomic_DNA"/>
</dbReference>
<accession>A0ABR2CL06</accession>
<evidence type="ECO:0000313" key="1">
    <source>
        <dbReference type="EMBL" id="KAK8520321.1"/>
    </source>
</evidence>